<keyword evidence="7 10" id="KW-0548">Nucleotidyltransferase</keyword>
<dbReference type="InterPro" id="IPR005850">
    <property type="entry name" value="GalP_Utransf_C"/>
</dbReference>
<feature type="domain" description="Galactose-1-phosphate uridyl transferase N-terminal" evidence="11">
    <location>
        <begin position="39"/>
        <end position="247"/>
    </location>
</feature>
<feature type="domain" description="Galactose-1-phosphate uridyl transferase C-terminal" evidence="12">
    <location>
        <begin position="263"/>
        <end position="456"/>
    </location>
</feature>
<dbReference type="Pfam" id="PF02744">
    <property type="entry name" value="GalP_UDP_tr_C"/>
    <property type="match status" value="1"/>
</dbReference>
<dbReference type="NCBIfam" id="TIGR01239">
    <property type="entry name" value="galT_2"/>
    <property type="match status" value="1"/>
</dbReference>
<dbReference type="GO" id="GO:0005737">
    <property type="term" value="C:cytoplasm"/>
    <property type="evidence" value="ECO:0007669"/>
    <property type="project" value="UniProtKB-SubCell"/>
</dbReference>
<evidence type="ECO:0000256" key="8">
    <source>
        <dbReference type="ARBA" id="ARBA00023144"/>
    </source>
</evidence>
<dbReference type="STRING" id="140314.SAMN04488076_11465"/>
<evidence type="ECO:0000256" key="6">
    <source>
        <dbReference type="ARBA" id="ARBA00022679"/>
    </source>
</evidence>
<comment type="subcellular location">
    <subcellularLocation>
        <location evidence="2 10">Cytoplasm</location>
    </subcellularLocation>
</comment>
<dbReference type="HAMAP" id="MF_00571">
    <property type="entry name" value="GalP_UDP_trans"/>
    <property type="match status" value="1"/>
</dbReference>
<keyword evidence="8 10" id="KW-0299">Galactose metabolism</keyword>
<comment type="catalytic activity">
    <reaction evidence="1 10">
        <text>alpha-D-galactose 1-phosphate + UDP-alpha-D-glucose = alpha-D-glucose 1-phosphate + UDP-alpha-D-galactose</text>
        <dbReference type="Rhea" id="RHEA:13989"/>
        <dbReference type="ChEBI" id="CHEBI:58336"/>
        <dbReference type="ChEBI" id="CHEBI:58601"/>
        <dbReference type="ChEBI" id="CHEBI:58885"/>
        <dbReference type="ChEBI" id="CHEBI:66914"/>
        <dbReference type="EC" id="2.7.7.12"/>
    </reaction>
</comment>
<comment type="pathway">
    <text evidence="3 10">Carbohydrate metabolism; galactose metabolism.</text>
</comment>
<organism evidence="13 14">
    <name type="scientific">Trichococcus palustris</name>
    <dbReference type="NCBI Taxonomy" id="140314"/>
    <lineage>
        <taxon>Bacteria</taxon>
        <taxon>Bacillati</taxon>
        <taxon>Bacillota</taxon>
        <taxon>Bacilli</taxon>
        <taxon>Lactobacillales</taxon>
        <taxon>Carnobacteriaceae</taxon>
        <taxon>Trichococcus</taxon>
    </lineage>
</organism>
<evidence type="ECO:0000256" key="5">
    <source>
        <dbReference type="ARBA" id="ARBA00022490"/>
    </source>
</evidence>
<keyword evidence="9 10" id="KW-0119">Carbohydrate metabolism</keyword>
<dbReference type="GO" id="GO:0008108">
    <property type="term" value="F:UDP-glucose:hexose-1-phosphate uridylyltransferase activity"/>
    <property type="evidence" value="ECO:0007669"/>
    <property type="project" value="UniProtKB-UniRule"/>
</dbReference>
<keyword evidence="5 10" id="KW-0963">Cytoplasm</keyword>
<dbReference type="Proteomes" id="UP000242754">
    <property type="component" value="Unassembled WGS sequence"/>
</dbReference>
<reference evidence="13 14" key="1">
    <citation type="submission" date="2016-02" db="EMBL/GenBank/DDBJ databases">
        <authorList>
            <person name="Wen L."/>
            <person name="He K."/>
            <person name="Yang H."/>
        </authorList>
    </citation>
    <scope>NUCLEOTIDE SEQUENCE [LARGE SCALE GENOMIC DNA]</scope>
    <source>
        <strain evidence="13">Trichococcus palustris</strain>
    </source>
</reference>
<evidence type="ECO:0000313" key="13">
    <source>
        <dbReference type="EMBL" id="CZQ91078.1"/>
    </source>
</evidence>
<evidence type="ECO:0000256" key="10">
    <source>
        <dbReference type="HAMAP-Rule" id="MF_00571"/>
    </source>
</evidence>
<evidence type="ECO:0000256" key="4">
    <source>
        <dbReference type="ARBA" id="ARBA00008706"/>
    </source>
</evidence>
<sequence length="511" mass="58412">MAYINEKRRGIDLVERFDIDQVVRDFVTKGIAIHRIHSLDDTYAINRLLGILGKDSFDIHKKPAIPLPNLLDSMDRIVAYAIDNGLIQDTPGQIDILESQMMELITPLPSEVNKNFWNHYEEAPMRATDEFYRLSQDNNYIKTRQIAKNKRFAVDTDYGNLKITINLSKPEKTREQIEMAHNTPVSVYPACALCLENEGYKGREDAAARSNHRVVRIPLLGENWGFQYSPYSYYNEHCIIFTRHHVPMHVSEKTIGNLLEIVSLFPHYFVGSNAGLPIVGGSILSHEHYQGGRQHFPMEDAKVLYRWDLKNHSEVEAEILYWPLSVIRLRASDPDEIYAAGCLILDKWQAYSDPAAGILAEKEGQKHNAVTIVARRKGEAYELDMVLRNNRTSEEFPDGIFHPHKDVQHIKKENIGLIEVLGLAILPPRLETELMEVAAYLLDRPNFIADYHKAWGDEMKQTAEYTAENVMDTIRNGVGNKFLRVLEDAGVYKQTPEGQAALKRFLETLNA</sequence>
<dbReference type="InterPro" id="IPR000766">
    <property type="entry name" value="GalP_uridyl_Trfase_II"/>
</dbReference>
<proteinExistence type="inferred from homology"/>
<comment type="similarity">
    <text evidence="4 10">Belongs to the galactose-1-phosphate uridylyltransferase type 2 family.</text>
</comment>
<evidence type="ECO:0000256" key="1">
    <source>
        <dbReference type="ARBA" id="ARBA00001107"/>
    </source>
</evidence>
<accession>A0A143YJ86</accession>
<dbReference type="UniPathway" id="UPA00214"/>
<dbReference type="PANTHER" id="PTHR39191">
    <property type="entry name" value="GALACTOSE-1-PHOSPHATE URIDYLYLTRANSFERASE"/>
    <property type="match status" value="1"/>
</dbReference>
<evidence type="ECO:0000256" key="3">
    <source>
        <dbReference type="ARBA" id="ARBA00004947"/>
    </source>
</evidence>
<dbReference type="GO" id="GO:0006012">
    <property type="term" value="P:galactose metabolic process"/>
    <property type="evidence" value="ECO:0007669"/>
    <property type="project" value="UniProtKB-UniRule"/>
</dbReference>
<evidence type="ECO:0000256" key="7">
    <source>
        <dbReference type="ARBA" id="ARBA00022695"/>
    </source>
</evidence>
<protein>
    <recommendedName>
        <fullName evidence="10">Galactose-1-phosphate uridylyltransferase</fullName>
        <shortName evidence="10">Gal-1-P uridylyltransferase</shortName>
        <ecNumber evidence="10">2.7.7.12</ecNumber>
    </recommendedName>
    <alternativeName>
        <fullName evidence="10">UDP-glucose--hexose-1-phosphate uridylyltransferase</fullName>
    </alternativeName>
</protein>
<keyword evidence="6 10" id="KW-0808">Transferase</keyword>
<dbReference type="AlphaFoldDB" id="A0A143YJ86"/>
<dbReference type="PIRSF" id="PIRSF006005">
    <property type="entry name" value="GalT_BS"/>
    <property type="match status" value="1"/>
</dbReference>
<dbReference type="EMBL" id="FJNE01000003">
    <property type="protein sequence ID" value="CZQ91078.1"/>
    <property type="molecule type" value="Genomic_DNA"/>
</dbReference>
<evidence type="ECO:0000259" key="12">
    <source>
        <dbReference type="Pfam" id="PF02744"/>
    </source>
</evidence>
<evidence type="ECO:0000256" key="9">
    <source>
        <dbReference type="ARBA" id="ARBA00023277"/>
    </source>
</evidence>
<dbReference type="EC" id="2.7.7.12" evidence="10"/>
<gene>
    <name evidence="10" type="primary">galT</name>
    <name evidence="13" type="ORF">Tpal_1355</name>
</gene>
<evidence type="ECO:0000256" key="2">
    <source>
        <dbReference type="ARBA" id="ARBA00004496"/>
    </source>
</evidence>
<keyword evidence="14" id="KW-1185">Reference proteome</keyword>
<dbReference type="OrthoDB" id="2293at2"/>
<evidence type="ECO:0000313" key="14">
    <source>
        <dbReference type="Proteomes" id="UP000242754"/>
    </source>
</evidence>
<dbReference type="InterPro" id="IPR005849">
    <property type="entry name" value="GalP_Utransf_N"/>
</dbReference>
<dbReference type="RefSeq" id="WP_087032774.1">
    <property type="nucleotide sequence ID" value="NZ_FJNE01000003.1"/>
</dbReference>
<evidence type="ECO:0000259" key="11">
    <source>
        <dbReference type="Pfam" id="PF01087"/>
    </source>
</evidence>
<name>A0A143YJ86_9LACT</name>
<dbReference type="PANTHER" id="PTHR39191:SF1">
    <property type="entry name" value="DUF4922 DOMAIN-CONTAINING PROTEIN"/>
    <property type="match status" value="1"/>
</dbReference>
<dbReference type="Pfam" id="PF01087">
    <property type="entry name" value="GalP_UDP_transf"/>
    <property type="match status" value="1"/>
</dbReference>